<comment type="caution">
    <text evidence="1">The sequence shown here is derived from an EMBL/GenBank/DDBJ whole genome shotgun (WGS) entry which is preliminary data.</text>
</comment>
<gene>
    <name evidence="1" type="ORF">H9800_06405</name>
</gene>
<reference evidence="1" key="2">
    <citation type="submission" date="2021-04" db="EMBL/GenBank/DDBJ databases">
        <authorList>
            <person name="Gilroy R."/>
        </authorList>
    </citation>
    <scope>NUCLEOTIDE SEQUENCE</scope>
    <source>
        <strain evidence="1">ChiHjej8B7-3636</strain>
    </source>
</reference>
<evidence type="ECO:0000313" key="1">
    <source>
        <dbReference type="EMBL" id="HJA04478.1"/>
    </source>
</evidence>
<dbReference type="EMBL" id="DXAM01000089">
    <property type="protein sequence ID" value="HJA04478.1"/>
    <property type="molecule type" value="Genomic_DNA"/>
</dbReference>
<sequence>MAIEHDYFGLLESGPDGAIFWSESIDLGDMRVTVDLTAPDQDDVTPDALDAAASLVTALDEIDRRARDFMLTEVDNRASDVTEFILMMTERYGDEIAQILVDVSGDAPVDIIRSLELMSMTILADEHGGDDPFAVLEYALDPDEADDVLLVNFASDGTVQSATNAD</sequence>
<dbReference type="AlphaFoldDB" id="A0A9D2H4M1"/>
<name>A0A9D2H4M1_9MICO</name>
<dbReference type="Proteomes" id="UP000824220">
    <property type="component" value="Unassembled WGS sequence"/>
</dbReference>
<reference evidence="1" key="1">
    <citation type="journal article" date="2021" name="PeerJ">
        <title>Extensive microbial diversity within the chicken gut microbiome revealed by metagenomics and culture.</title>
        <authorList>
            <person name="Gilroy R."/>
            <person name="Ravi A."/>
            <person name="Getino M."/>
            <person name="Pursley I."/>
            <person name="Horton D.L."/>
            <person name="Alikhan N.F."/>
            <person name="Baker D."/>
            <person name="Gharbi K."/>
            <person name="Hall N."/>
            <person name="Watson M."/>
            <person name="Adriaenssens E.M."/>
            <person name="Foster-Nyarko E."/>
            <person name="Jarju S."/>
            <person name="Secka A."/>
            <person name="Antonio M."/>
            <person name="Oren A."/>
            <person name="Chaudhuri R.R."/>
            <person name="La Ragione R."/>
            <person name="Hildebrand F."/>
            <person name="Pallen M.J."/>
        </authorList>
    </citation>
    <scope>NUCLEOTIDE SEQUENCE</scope>
    <source>
        <strain evidence="1">ChiHjej8B7-3636</strain>
    </source>
</reference>
<proteinExistence type="predicted"/>
<evidence type="ECO:0000313" key="2">
    <source>
        <dbReference type="Proteomes" id="UP000824220"/>
    </source>
</evidence>
<protein>
    <submittedName>
        <fullName evidence="1">DUF2004 domain-containing protein</fullName>
    </submittedName>
</protein>
<organism evidence="1 2">
    <name type="scientific">Candidatus Microbacterium stercoravium</name>
    <dbReference type="NCBI Taxonomy" id="2838697"/>
    <lineage>
        <taxon>Bacteria</taxon>
        <taxon>Bacillati</taxon>
        <taxon>Actinomycetota</taxon>
        <taxon>Actinomycetes</taxon>
        <taxon>Micrococcales</taxon>
        <taxon>Microbacteriaceae</taxon>
        <taxon>Microbacterium</taxon>
    </lineage>
</organism>
<accession>A0A9D2H4M1</accession>